<sequence length="374" mass="42166">MIQLINDLYKLSDNAALFAHLRAGHDFTALASRLSESSRIPPKAVNSKLLQAVRDALVLVLQSNKHSSLYKLIEDADVNARVIIVGELLLTLYALKEGKHSGEKVEAILEQAFRLTCDLARAFEIVDIQHTDNEKLLVHGIAMREWAHLFAGYYQAAGTTIYHNAEMLMVRARVTNRTLSSCPHLVGSAMIDVALALESVGKIDMAINCYNGIRMDLAYLIKRIDDPAFSEFEKVSALYWLQRACEEFHRLVPNDASATYELQKVRKLRQERGYPNAVSVPRFGPIAKTYLPKTPFLALILRALEESYDPNRHSESVSAICQRYGCLSSDVDFYLSAMDSYVIRNTILRDVQSYYDDAHQEVFAAIDYLRGLSN</sequence>
<comment type="caution">
    <text evidence="1">The sequence shown here is derived from an EMBL/GenBank/DDBJ whole genome shotgun (WGS) entry which is preliminary data.</text>
</comment>
<reference evidence="1 2" key="1">
    <citation type="submission" date="2015-02" db="EMBL/GenBank/DDBJ databases">
        <title>Draft genome of a novel marine cyanobacterium (Chroococcales) isolated from South Atlantic Ocean.</title>
        <authorList>
            <person name="Rigonato J."/>
            <person name="Alvarenga D.O."/>
            <person name="Branco L.H."/>
            <person name="Varani A.M."/>
            <person name="Brandini F.P."/>
            <person name="Fiore M.F."/>
        </authorList>
    </citation>
    <scope>NUCLEOTIDE SEQUENCE [LARGE SCALE GENOMIC DNA]</scope>
    <source>
        <strain evidence="1 2">CENA595</strain>
    </source>
</reference>
<organism evidence="1 2">
    <name type="scientific">Aliterella atlantica CENA595</name>
    <dbReference type="NCBI Taxonomy" id="1618023"/>
    <lineage>
        <taxon>Bacteria</taxon>
        <taxon>Bacillati</taxon>
        <taxon>Cyanobacteriota</taxon>
        <taxon>Cyanophyceae</taxon>
        <taxon>Chroococcidiopsidales</taxon>
        <taxon>Aliterellaceae</taxon>
        <taxon>Aliterella</taxon>
    </lineage>
</organism>
<dbReference type="EMBL" id="JYON01000034">
    <property type="protein sequence ID" value="KJH69765.1"/>
    <property type="molecule type" value="Genomic_DNA"/>
</dbReference>
<accession>A0A0D8ZM08</accession>
<dbReference type="Proteomes" id="UP000032452">
    <property type="component" value="Unassembled WGS sequence"/>
</dbReference>
<dbReference type="AlphaFoldDB" id="A0A0D8ZM08"/>
<dbReference type="STRING" id="1618023.UH38_21845"/>
<name>A0A0D8ZM08_9CYAN</name>
<gene>
    <name evidence="1" type="ORF">UH38_21845</name>
</gene>
<dbReference type="RefSeq" id="WP_045056815.1">
    <property type="nucleotide sequence ID" value="NZ_CAWMDP010000031.1"/>
</dbReference>
<proteinExistence type="predicted"/>
<evidence type="ECO:0000313" key="1">
    <source>
        <dbReference type="EMBL" id="KJH69765.1"/>
    </source>
</evidence>
<keyword evidence="2" id="KW-1185">Reference proteome</keyword>
<evidence type="ECO:0000313" key="2">
    <source>
        <dbReference type="Proteomes" id="UP000032452"/>
    </source>
</evidence>
<protein>
    <submittedName>
        <fullName evidence="1">Uncharacterized protein</fullName>
    </submittedName>
</protein>